<evidence type="ECO:0000256" key="1">
    <source>
        <dbReference type="ARBA" id="ARBA00012928"/>
    </source>
</evidence>
<protein>
    <recommendedName>
        <fullName evidence="1">protein acetyllysine N-acetyltransferase</fullName>
        <ecNumber evidence="1">2.3.1.286</ecNumber>
    </recommendedName>
</protein>
<feature type="region of interest" description="Disordered" evidence="5">
    <location>
        <begin position="1"/>
        <end position="23"/>
    </location>
</feature>
<feature type="compositionally biased region" description="Basic residues" evidence="5">
    <location>
        <begin position="8"/>
        <end position="19"/>
    </location>
</feature>
<evidence type="ECO:0000256" key="5">
    <source>
        <dbReference type="SAM" id="MobiDB-lite"/>
    </source>
</evidence>
<evidence type="ECO:0000313" key="8">
    <source>
        <dbReference type="EMBL" id="TFF74523.1"/>
    </source>
</evidence>
<organism evidence="8 10">
    <name type="scientific">Aeromonas taiwanensis</name>
    <dbReference type="NCBI Taxonomy" id="633417"/>
    <lineage>
        <taxon>Bacteria</taxon>
        <taxon>Pseudomonadati</taxon>
        <taxon>Pseudomonadota</taxon>
        <taxon>Gammaproteobacteria</taxon>
        <taxon>Aeromonadales</taxon>
        <taxon>Aeromonadaceae</taxon>
        <taxon>Aeromonas</taxon>
    </lineage>
</organism>
<dbReference type="Gene3D" id="3.40.50.1220">
    <property type="entry name" value="TPP-binding domain"/>
    <property type="match status" value="1"/>
</dbReference>
<sequence length="263" mass="30116">MRTVSSRALRHQRRHRKNRMQIGSRNEASQLNIVFFTGAGLSAESGVPTFRGGDGLWQQSDNIQYSQVSCLETDLDKYLAFHNQRRRAMLRACPSQAHYLMAELQQRYNVRFITQNIDDLHERAGGHSVTHLHGSVQFMVPKGFRHQKYRLPWYKDINVGDRCPRTGSQLRPDIVLFGETIYDYLQARRWLCEADIVVIVGTSLLVEPANSLLGNINPMAKVYYINPESWLSSLLPFPGEQVIERANDGMARLLNEISTGRLD</sequence>
<evidence type="ECO:0000256" key="2">
    <source>
        <dbReference type="ARBA" id="ARBA00022679"/>
    </source>
</evidence>
<evidence type="ECO:0000259" key="6">
    <source>
        <dbReference type="PROSITE" id="PS50305"/>
    </source>
</evidence>
<evidence type="ECO:0000313" key="9">
    <source>
        <dbReference type="Proteomes" id="UP000297720"/>
    </source>
</evidence>
<dbReference type="InterPro" id="IPR050134">
    <property type="entry name" value="NAD-dep_sirtuin_deacylases"/>
</dbReference>
<comment type="caution">
    <text evidence="8">The sequence shown here is derived from an EMBL/GenBank/DDBJ whole genome shotgun (WGS) entry which is preliminary data.</text>
</comment>
<keyword evidence="2" id="KW-0808">Transferase</keyword>
<dbReference type="RefSeq" id="WP_134697133.1">
    <property type="nucleotide sequence ID" value="NZ_QORJ01000006.1"/>
</dbReference>
<accession>A0A5F0K5S3</accession>
<dbReference type="Gene3D" id="3.30.1600.10">
    <property type="entry name" value="SIR2/SIRT2 'Small Domain"/>
    <property type="match status" value="1"/>
</dbReference>
<dbReference type="EMBL" id="QORK01000058">
    <property type="protein sequence ID" value="TFF74523.1"/>
    <property type="molecule type" value="Genomic_DNA"/>
</dbReference>
<gene>
    <name evidence="7" type="ORF">DRM93_19900</name>
    <name evidence="8" type="ORF">DRM94_19900</name>
</gene>
<dbReference type="Proteomes" id="UP000297914">
    <property type="component" value="Unassembled WGS sequence"/>
</dbReference>
<name>A0A5F0K5S3_9GAMM</name>
<dbReference type="GO" id="GO:0070403">
    <property type="term" value="F:NAD+ binding"/>
    <property type="evidence" value="ECO:0007669"/>
    <property type="project" value="InterPro"/>
</dbReference>
<dbReference type="GO" id="GO:0017136">
    <property type="term" value="F:histone deacetylase activity, NAD-dependent"/>
    <property type="evidence" value="ECO:0007669"/>
    <property type="project" value="TreeGrafter"/>
</dbReference>
<comment type="caution">
    <text evidence="4">Lacks conserved residue(s) required for the propagation of feature annotation.</text>
</comment>
<dbReference type="PROSITE" id="PS50305">
    <property type="entry name" value="SIRTUIN"/>
    <property type="match status" value="1"/>
</dbReference>
<dbReference type="OrthoDB" id="9800582at2"/>
<dbReference type="PANTHER" id="PTHR11085:SF4">
    <property type="entry name" value="NAD-DEPENDENT PROTEIN DEACYLASE"/>
    <property type="match status" value="1"/>
</dbReference>
<evidence type="ECO:0000256" key="4">
    <source>
        <dbReference type="PROSITE-ProRule" id="PRU00236"/>
    </source>
</evidence>
<evidence type="ECO:0000256" key="3">
    <source>
        <dbReference type="ARBA" id="ARBA00023027"/>
    </source>
</evidence>
<dbReference type="InterPro" id="IPR029035">
    <property type="entry name" value="DHS-like_NAD/FAD-binding_dom"/>
</dbReference>
<keyword evidence="3" id="KW-0520">NAD</keyword>
<dbReference type="EC" id="2.3.1.286" evidence="1"/>
<dbReference type="InterPro" id="IPR026591">
    <property type="entry name" value="Sirtuin_cat_small_dom_sf"/>
</dbReference>
<evidence type="ECO:0000313" key="7">
    <source>
        <dbReference type="EMBL" id="TFF71590.1"/>
    </source>
</evidence>
<dbReference type="EMBL" id="QORL01000058">
    <property type="protein sequence ID" value="TFF71590.1"/>
    <property type="molecule type" value="Genomic_DNA"/>
</dbReference>
<dbReference type="AlphaFoldDB" id="A0A5F0K5S3"/>
<proteinExistence type="predicted"/>
<dbReference type="SUPFAM" id="SSF52467">
    <property type="entry name" value="DHS-like NAD/FAD-binding domain"/>
    <property type="match status" value="1"/>
</dbReference>
<dbReference type="Pfam" id="PF02146">
    <property type="entry name" value="SIR2"/>
    <property type="match status" value="1"/>
</dbReference>
<dbReference type="InterPro" id="IPR003000">
    <property type="entry name" value="Sirtuin"/>
</dbReference>
<feature type="domain" description="Deacetylase sirtuin-type" evidence="6">
    <location>
        <begin position="13"/>
        <end position="256"/>
    </location>
</feature>
<dbReference type="PANTHER" id="PTHR11085">
    <property type="entry name" value="NAD-DEPENDENT PROTEIN DEACYLASE SIRTUIN-5, MITOCHONDRIAL-RELATED"/>
    <property type="match status" value="1"/>
</dbReference>
<evidence type="ECO:0000313" key="10">
    <source>
        <dbReference type="Proteomes" id="UP000297914"/>
    </source>
</evidence>
<keyword evidence="9" id="KW-1185">Reference proteome</keyword>
<reference evidence="8 10" key="1">
    <citation type="submission" date="2018-06" db="EMBL/GenBank/DDBJ databases">
        <title>Occurrence of a novel blaKPC-2- and qnrS2- harbouring IncP6 plasmid from Aeromonas taiwanensis isolates recovered from the river sediments.</title>
        <authorList>
            <person name="Zheng B."/>
            <person name="Yu X."/>
            <person name="Xiao Y."/>
        </authorList>
    </citation>
    <scope>NUCLEOTIDE SEQUENCE [LARGE SCALE GENOMIC DNA]</scope>
    <source>
        <strain evidence="7 9">1713</strain>
        <strain evidence="8 10">198</strain>
    </source>
</reference>
<dbReference type="InterPro" id="IPR026590">
    <property type="entry name" value="Ssirtuin_cat_dom"/>
</dbReference>
<dbReference type="Proteomes" id="UP000297720">
    <property type="component" value="Unassembled WGS sequence"/>
</dbReference>